<name>A0A3M7PZN5_BRAPC</name>
<accession>A0A3M7PZN5</accession>
<gene>
    <name evidence="1" type="ORF">BpHYR1_029244</name>
</gene>
<dbReference type="AlphaFoldDB" id="A0A3M7PZN5"/>
<evidence type="ECO:0000313" key="1">
    <source>
        <dbReference type="EMBL" id="RNA04118.1"/>
    </source>
</evidence>
<organism evidence="1 2">
    <name type="scientific">Brachionus plicatilis</name>
    <name type="common">Marine rotifer</name>
    <name type="synonym">Brachionus muelleri</name>
    <dbReference type="NCBI Taxonomy" id="10195"/>
    <lineage>
        <taxon>Eukaryota</taxon>
        <taxon>Metazoa</taxon>
        <taxon>Spiralia</taxon>
        <taxon>Gnathifera</taxon>
        <taxon>Rotifera</taxon>
        <taxon>Eurotatoria</taxon>
        <taxon>Monogononta</taxon>
        <taxon>Pseudotrocha</taxon>
        <taxon>Ploima</taxon>
        <taxon>Brachionidae</taxon>
        <taxon>Brachionus</taxon>
    </lineage>
</organism>
<protein>
    <submittedName>
        <fullName evidence="1">Uncharacterized protein</fullName>
    </submittedName>
</protein>
<sequence length="64" mass="7256">MNQNSPIEKAIKLFMIISLICKKKNILCKLLYLLEDSLTQSGETSQVVLQTQGFQIKTISDHCN</sequence>
<dbReference type="Proteomes" id="UP000276133">
    <property type="component" value="Unassembled WGS sequence"/>
</dbReference>
<dbReference type="EMBL" id="REGN01008229">
    <property type="protein sequence ID" value="RNA04118.1"/>
    <property type="molecule type" value="Genomic_DNA"/>
</dbReference>
<proteinExistence type="predicted"/>
<reference evidence="1 2" key="1">
    <citation type="journal article" date="2018" name="Sci. Rep.">
        <title>Genomic signatures of local adaptation to the degree of environmental predictability in rotifers.</title>
        <authorList>
            <person name="Franch-Gras L."/>
            <person name="Hahn C."/>
            <person name="Garcia-Roger E.M."/>
            <person name="Carmona M.J."/>
            <person name="Serra M."/>
            <person name="Gomez A."/>
        </authorList>
    </citation>
    <scope>NUCLEOTIDE SEQUENCE [LARGE SCALE GENOMIC DNA]</scope>
    <source>
        <strain evidence="1">HYR1</strain>
    </source>
</reference>
<keyword evidence="2" id="KW-1185">Reference proteome</keyword>
<evidence type="ECO:0000313" key="2">
    <source>
        <dbReference type="Proteomes" id="UP000276133"/>
    </source>
</evidence>
<comment type="caution">
    <text evidence="1">The sequence shown here is derived from an EMBL/GenBank/DDBJ whole genome shotgun (WGS) entry which is preliminary data.</text>
</comment>